<evidence type="ECO:0000256" key="1">
    <source>
        <dbReference type="SAM" id="MobiDB-lite"/>
    </source>
</evidence>
<sequence>MSRVPLGNNRISQPLHISNPTFHNRPTPRNRTPFHPSCYIRGTLQELRKRNLQIPISSSLFDPYTRVRYS</sequence>
<reference evidence="2" key="1">
    <citation type="submission" date="2010-04" db="EMBL/GenBank/DDBJ databases">
        <authorList>
            <person name="Reid K.E."/>
            <person name="Liao N."/>
            <person name="Chan S."/>
            <person name="Docking R."/>
            <person name="Taylor G."/>
            <person name="Moore R."/>
            <person name="Mayo M."/>
            <person name="Munro S."/>
            <person name="King J."/>
            <person name="Yanchuk A."/>
            <person name="Holt R."/>
            <person name="Jones S."/>
            <person name="Marra M."/>
            <person name="Ritland C.E."/>
            <person name="Ritland K."/>
            <person name="Bohlmann J."/>
        </authorList>
    </citation>
    <scope>NUCLEOTIDE SEQUENCE</scope>
    <source>
        <tissue evidence="2">Bud</tissue>
    </source>
</reference>
<organism evidence="2">
    <name type="scientific">Picea sitchensis</name>
    <name type="common">Sitka spruce</name>
    <name type="synonym">Pinus sitchensis</name>
    <dbReference type="NCBI Taxonomy" id="3332"/>
    <lineage>
        <taxon>Eukaryota</taxon>
        <taxon>Viridiplantae</taxon>
        <taxon>Streptophyta</taxon>
        <taxon>Embryophyta</taxon>
        <taxon>Tracheophyta</taxon>
        <taxon>Spermatophyta</taxon>
        <taxon>Pinopsida</taxon>
        <taxon>Pinidae</taxon>
        <taxon>Conifers I</taxon>
        <taxon>Pinales</taxon>
        <taxon>Pinaceae</taxon>
        <taxon>Picea</taxon>
    </lineage>
</organism>
<protein>
    <submittedName>
        <fullName evidence="2">Uncharacterized protein</fullName>
    </submittedName>
</protein>
<accession>D5AB57</accession>
<feature type="compositionally biased region" description="Polar residues" evidence="1">
    <location>
        <begin position="9"/>
        <end position="30"/>
    </location>
</feature>
<feature type="region of interest" description="Disordered" evidence="1">
    <location>
        <begin position="1"/>
        <end position="36"/>
    </location>
</feature>
<name>D5AB57_PICSI</name>
<evidence type="ECO:0000313" key="2">
    <source>
        <dbReference type="EMBL" id="ADE76776.1"/>
    </source>
</evidence>
<proteinExistence type="evidence at transcript level"/>
<dbReference type="AlphaFoldDB" id="D5AB57"/>
<dbReference type="EMBL" id="BT123457">
    <property type="protein sequence ID" value="ADE76776.1"/>
    <property type="molecule type" value="mRNA"/>
</dbReference>